<organism evidence="11 12">
    <name type="scientific">Mytilus edulis</name>
    <name type="common">Blue mussel</name>
    <dbReference type="NCBI Taxonomy" id="6550"/>
    <lineage>
        <taxon>Eukaryota</taxon>
        <taxon>Metazoa</taxon>
        <taxon>Spiralia</taxon>
        <taxon>Lophotrochozoa</taxon>
        <taxon>Mollusca</taxon>
        <taxon>Bivalvia</taxon>
        <taxon>Autobranchia</taxon>
        <taxon>Pteriomorphia</taxon>
        <taxon>Mytilida</taxon>
        <taxon>Mytiloidea</taxon>
        <taxon>Mytilidae</taxon>
        <taxon>Mytilinae</taxon>
        <taxon>Mytilus</taxon>
    </lineage>
</organism>
<dbReference type="PROSITE" id="PS00010">
    <property type="entry name" value="ASX_HYDROXYL"/>
    <property type="match status" value="2"/>
</dbReference>
<dbReference type="GO" id="GO:0005911">
    <property type="term" value="C:cell-cell junction"/>
    <property type="evidence" value="ECO:0007669"/>
    <property type="project" value="TreeGrafter"/>
</dbReference>
<feature type="domain" description="EGF-like" evidence="9">
    <location>
        <begin position="273"/>
        <end position="315"/>
    </location>
</feature>
<dbReference type="Pfam" id="PF13927">
    <property type="entry name" value="Ig_3"/>
    <property type="match status" value="1"/>
</dbReference>
<feature type="domain" description="Ig-like" evidence="10">
    <location>
        <begin position="556"/>
        <end position="642"/>
    </location>
</feature>
<keyword evidence="12" id="KW-1185">Reference proteome</keyword>
<keyword evidence="5" id="KW-0393">Immunoglobulin domain</keyword>
<name>A0A8S3PW13_MYTED</name>
<evidence type="ECO:0000256" key="6">
    <source>
        <dbReference type="PROSITE-ProRule" id="PRU00076"/>
    </source>
</evidence>
<dbReference type="GO" id="GO:0098609">
    <property type="term" value="P:cell-cell adhesion"/>
    <property type="evidence" value="ECO:0007669"/>
    <property type="project" value="TreeGrafter"/>
</dbReference>
<dbReference type="OrthoDB" id="283575at2759"/>
<keyword evidence="8" id="KW-0812">Transmembrane</keyword>
<dbReference type="SUPFAM" id="SSF57196">
    <property type="entry name" value="EGF/Laminin"/>
    <property type="match status" value="2"/>
</dbReference>
<evidence type="ECO:0000313" key="11">
    <source>
        <dbReference type="EMBL" id="CAG2188168.1"/>
    </source>
</evidence>
<dbReference type="InterPro" id="IPR013783">
    <property type="entry name" value="Ig-like_fold"/>
</dbReference>
<keyword evidence="3" id="KW-1015">Disulfide bond</keyword>
<dbReference type="InterPro" id="IPR051275">
    <property type="entry name" value="Cell_adhesion_signaling"/>
</dbReference>
<dbReference type="Proteomes" id="UP000683360">
    <property type="component" value="Unassembled WGS sequence"/>
</dbReference>
<dbReference type="SUPFAM" id="SSF48726">
    <property type="entry name" value="Immunoglobulin"/>
    <property type="match status" value="2"/>
</dbReference>
<dbReference type="InterPro" id="IPR036179">
    <property type="entry name" value="Ig-like_dom_sf"/>
</dbReference>
<dbReference type="InterPro" id="IPR007110">
    <property type="entry name" value="Ig-like_dom"/>
</dbReference>
<dbReference type="GO" id="GO:0005509">
    <property type="term" value="F:calcium ion binding"/>
    <property type="evidence" value="ECO:0007669"/>
    <property type="project" value="InterPro"/>
</dbReference>
<dbReference type="AlphaFoldDB" id="A0A8S3PW13"/>
<sequence length="826" mass="91506">MMKGMMEGMKSSMGGMMTGAEKMACYSTCGVCDCGGNCFDRQPCKLCKDLLCSNNQISYQITDKTTTKATIAPSTMFTSPSTADTQSPITVTQKGYVNIDTGRIENNCETRTKDVKTRRFILGDLGLGVLTMASAASCYISCSSCSCETVGTTQQHCWDVLPCKPCKELVCYKNKTEISTSPPTTTVIDHCNSSPCQNEGECRNKADSYKCFCKTKYTPTHYEIYIGLNCDVGFKYNFSHQTTHIPQTAVNTDTPTTNGPLWTTFKQALGTNNNDPCRSSPCLNGGLCVNKSHTFSCYCQSSPHGSIITTGNRCELQIDLSKSQNIHHFRFAETINFPAEEDISADSARFSDISLYLTNEANDINAENIGIVQMPEEQNLSLSNSNSDTTEHLNSGYEHPYTTLVVNNESSKVQYSYYTVGQTVLLKCTDGAVHLHSAVWAGPAQNSIRKRTPVSIIDMNALPSNMTFANVTKEKILHGKENTTLHIICSVQDGIPDSLSIKRNNNTVKSGEDSSLEYILLPTRLDHGVKYTCEARSSLLKQPLKEIIHLDIKYRPLVSSNHDGIQEIKKGTSHTLCCYVDSNPIPTSTRWMNGSQEILVTHNVTETCFILRNVSQYDQGNYTCIAYNIVGNGSVTIDIQVNSYTSSVKKSLLFPGIIILVLMITIAVITPGIALIVHYKKQMHKKRTVPTKHIQKPEGSENESADTTEITNGLNLHTTSQENNNPVILAVTRIGVRNKVTAMVSVEHASTSLDNGSNVSENVDDEYEHPYNTLIADNRAKDELTYVTIKWNSNYENSHPTENAACRRFIDKNFHKIKKFKLLKIE</sequence>
<protein>
    <recommendedName>
        <fullName evidence="13">HMCN</fullName>
    </recommendedName>
</protein>
<evidence type="ECO:0000259" key="9">
    <source>
        <dbReference type="PROSITE" id="PS50026"/>
    </source>
</evidence>
<accession>A0A8S3PW13</accession>
<evidence type="ECO:0000256" key="4">
    <source>
        <dbReference type="ARBA" id="ARBA00023180"/>
    </source>
</evidence>
<reference evidence="11" key="1">
    <citation type="submission" date="2021-03" db="EMBL/GenBank/DDBJ databases">
        <authorList>
            <person name="Bekaert M."/>
        </authorList>
    </citation>
    <scope>NUCLEOTIDE SEQUENCE</scope>
</reference>
<proteinExistence type="predicted"/>
<dbReference type="GO" id="GO:0005886">
    <property type="term" value="C:plasma membrane"/>
    <property type="evidence" value="ECO:0007669"/>
    <property type="project" value="TreeGrafter"/>
</dbReference>
<dbReference type="PANTHER" id="PTHR11640">
    <property type="entry name" value="NEPHRIN"/>
    <property type="match status" value="1"/>
</dbReference>
<keyword evidence="4" id="KW-0325">Glycoprotein</keyword>
<evidence type="ECO:0008006" key="13">
    <source>
        <dbReference type="Google" id="ProtNLM"/>
    </source>
</evidence>
<feature type="domain" description="EGF-like" evidence="9">
    <location>
        <begin position="187"/>
        <end position="223"/>
    </location>
</feature>
<feature type="transmembrane region" description="Helical" evidence="8">
    <location>
        <begin position="652"/>
        <end position="677"/>
    </location>
</feature>
<keyword evidence="6" id="KW-0245">EGF-like domain</keyword>
<evidence type="ECO:0000256" key="1">
    <source>
        <dbReference type="ARBA" id="ARBA00004479"/>
    </source>
</evidence>
<dbReference type="GO" id="GO:0050839">
    <property type="term" value="F:cell adhesion molecule binding"/>
    <property type="evidence" value="ECO:0007669"/>
    <property type="project" value="TreeGrafter"/>
</dbReference>
<gene>
    <name evidence="11" type="ORF">MEDL_3588</name>
</gene>
<feature type="region of interest" description="Disordered" evidence="7">
    <location>
        <begin position="688"/>
        <end position="707"/>
    </location>
</feature>
<comment type="caution">
    <text evidence="11">The sequence shown here is derived from an EMBL/GenBank/DDBJ whole genome shotgun (WGS) entry which is preliminary data.</text>
</comment>
<dbReference type="SMART" id="SM00409">
    <property type="entry name" value="IG"/>
    <property type="match status" value="2"/>
</dbReference>
<dbReference type="EMBL" id="CAJPWZ010000197">
    <property type="protein sequence ID" value="CAG2188168.1"/>
    <property type="molecule type" value="Genomic_DNA"/>
</dbReference>
<evidence type="ECO:0000256" key="5">
    <source>
        <dbReference type="ARBA" id="ARBA00023319"/>
    </source>
</evidence>
<dbReference type="PANTHER" id="PTHR11640:SF31">
    <property type="entry name" value="IRREGULAR CHIASM C-ROUGHEST PROTEIN-RELATED"/>
    <property type="match status" value="1"/>
</dbReference>
<dbReference type="Gene3D" id="2.60.40.10">
    <property type="entry name" value="Immunoglobulins"/>
    <property type="match status" value="2"/>
</dbReference>
<keyword evidence="2 8" id="KW-0472">Membrane</keyword>
<dbReference type="InterPro" id="IPR000742">
    <property type="entry name" value="EGF"/>
</dbReference>
<dbReference type="Gene3D" id="2.10.25.10">
    <property type="entry name" value="Laminin"/>
    <property type="match status" value="2"/>
</dbReference>
<evidence type="ECO:0000256" key="2">
    <source>
        <dbReference type="ARBA" id="ARBA00023136"/>
    </source>
</evidence>
<evidence type="ECO:0000256" key="3">
    <source>
        <dbReference type="ARBA" id="ARBA00023157"/>
    </source>
</evidence>
<evidence type="ECO:0000259" key="10">
    <source>
        <dbReference type="PROSITE" id="PS50835"/>
    </source>
</evidence>
<comment type="subcellular location">
    <subcellularLocation>
        <location evidence="1">Membrane</location>
        <topology evidence="1">Single-pass type I membrane protein</topology>
    </subcellularLocation>
</comment>
<dbReference type="PROSITE" id="PS50026">
    <property type="entry name" value="EGF_3"/>
    <property type="match status" value="2"/>
</dbReference>
<evidence type="ECO:0000256" key="8">
    <source>
        <dbReference type="SAM" id="Phobius"/>
    </source>
</evidence>
<dbReference type="InterPro" id="IPR000152">
    <property type="entry name" value="EGF-type_Asp/Asn_hydroxyl_site"/>
</dbReference>
<dbReference type="InterPro" id="IPR001881">
    <property type="entry name" value="EGF-like_Ca-bd_dom"/>
</dbReference>
<evidence type="ECO:0000313" key="12">
    <source>
        <dbReference type="Proteomes" id="UP000683360"/>
    </source>
</evidence>
<dbReference type="InterPro" id="IPR003599">
    <property type="entry name" value="Ig_sub"/>
</dbReference>
<evidence type="ECO:0000256" key="7">
    <source>
        <dbReference type="SAM" id="MobiDB-lite"/>
    </source>
</evidence>
<dbReference type="SMART" id="SM00179">
    <property type="entry name" value="EGF_CA"/>
    <property type="match status" value="2"/>
</dbReference>
<dbReference type="PROSITE" id="PS50835">
    <property type="entry name" value="IG_LIKE"/>
    <property type="match status" value="1"/>
</dbReference>
<keyword evidence="8" id="KW-1133">Transmembrane helix</keyword>
<comment type="caution">
    <text evidence="6">Lacks conserved residue(s) required for the propagation of feature annotation.</text>
</comment>
<dbReference type="CDD" id="cd00054">
    <property type="entry name" value="EGF_CA"/>
    <property type="match status" value="2"/>
</dbReference>
<dbReference type="SMART" id="SM00181">
    <property type="entry name" value="EGF"/>
    <property type="match status" value="2"/>
</dbReference>